<reference evidence="2" key="1">
    <citation type="submission" date="2025-08" db="UniProtKB">
        <authorList>
            <consortium name="RefSeq"/>
        </authorList>
    </citation>
    <scope>IDENTIFICATION</scope>
</reference>
<sequence>MAGRTFGKTSCQFSKQIISYLKQNSFKSTVSLQSITSRSLAKRSLSQFLPSFQAQMVIKYDMLSASTSGLGNSLVSKVQALQLALNETDVTSVDESEEDEEATLYILSDMFSVLNLQIDGG</sequence>
<dbReference type="GeneID" id="105845754"/>
<gene>
    <name evidence="2" type="primary">LOC105845754</name>
</gene>
<proteinExistence type="predicted"/>
<evidence type="ECO:0000313" key="1">
    <source>
        <dbReference type="Proteomes" id="UP001652625"/>
    </source>
</evidence>
<dbReference type="RefSeq" id="XP_065660292.1">
    <property type="nucleotide sequence ID" value="XM_065804220.1"/>
</dbReference>
<protein>
    <submittedName>
        <fullName evidence="2">Uncharacterized protein LOC105845754 isoform X2</fullName>
    </submittedName>
</protein>
<accession>A0ABM4CF20</accession>
<keyword evidence="1" id="KW-1185">Reference proteome</keyword>
<dbReference type="Proteomes" id="UP001652625">
    <property type="component" value="Chromosome 08"/>
</dbReference>
<name>A0ABM4CF20_HYDVU</name>
<organism evidence="1 2">
    <name type="scientific">Hydra vulgaris</name>
    <name type="common">Hydra</name>
    <name type="synonym">Hydra attenuata</name>
    <dbReference type="NCBI Taxonomy" id="6087"/>
    <lineage>
        <taxon>Eukaryota</taxon>
        <taxon>Metazoa</taxon>
        <taxon>Cnidaria</taxon>
        <taxon>Hydrozoa</taxon>
        <taxon>Hydroidolina</taxon>
        <taxon>Anthoathecata</taxon>
        <taxon>Aplanulata</taxon>
        <taxon>Hydridae</taxon>
        <taxon>Hydra</taxon>
    </lineage>
</organism>
<evidence type="ECO:0000313" key="2">
    <source>
        <dbReference type="RefSeq" id="XP_065660292.1"/>
    </source>
</evidence>